<proteinExistence type="predicted"/>
<dbReference type="EMBL" id="AEVO01000064">
    <property type="protein sequence ID" value="EFY06935.1"/>
    <property type="molecule type" value="Genomic_DNA"/>
</dbReference>
<dbReference type="AlphaFoldDB" id="E8LKM6"/>
<evidence type="ECO:0000313" key="1">
    <source>
        <dbReference type="EMBL" id="EFY06935.1"/>
    </source>
</evidence>
<comment type="caution">
    <text evidence="1">The sequence shown here is derived from an EMBL/GenBank/DDBJ whole genome shotgun (WGS) entry which is preliminary data.</text>
</comment>
<gene>
    <name evidence="1" type="ORF">HMPREF9444_01269</name>
</gene>
<accession>E8LKM6</accession>
<organism evidence="1 2">
    <name type="scientific">Succinatimonas hippei (strain DSM 22608 / JCM 16073 / KCTC 15190 / YIT 12066)</name>
    <dbReference type="NCBI Taxonomy" id="762983"/>
    <lineage>
        <taxon>Bacteria</taxon>
        <taxon>Pseudomonadati</taxon>
        <taxon>Pseudomonadota</taxon>
        <taxon>Gammaproteobacteria</taxon>
        <taxon>Aeromonadales</taxon>
        <taxon>Succinivibrionaceae</taxon>
        <taxon>Succinatimonas</taxon>
    </lineage>
</organism>
<evidence type="ECO:0000313" key="2">
    <source>
        <dbReference type="Proteomes" id="UP000018458"/>
    </source>
</evidence>
<dbReference type="Proteomes" id="UP000018458">
    <property type="component" value="Unassembled WGS sequence"/>
</dbReference>
<name>E8LKM6_SUCHY</name>
<protein>
    <submittedName>
        <fullName evidence="1">Uncharacterized protein</fullName>
    </submittedName>
</protein>
<keyword evidence="2" id="KW-1185">Reference proteome</keyword>
<reference evidence="1 2" key="1">
    <citation type="submission" date="2011-01" db="EMBL/GenBank/DDBJ databases">
        <authorList>
            <person name="Weinstock G."/>
            <person name="Sodergren E."/>
            <person name="Clifton S."/>
            <person name="Fulton L."/>
            <person name="Fulton B."/>
            <person name="Courtney L."/>
            <person name="Fronick C."/>
            <person name="Harrison M."/>
            <person name="Strong C."/>
            <person name="Farmer C."/>
            <person name="Delahaunty K."/>
            <person name="Markovic C."/>
            <person name="Hall O."/>
            <person name="Minx P."/>
            <person name="Tomlinson C."/>
            <person name="Mitreva M."/>
            <person name="Hou S."/>
            <person name="Chen J."/>
            <person name="Wollam A."/>
            <person name="Pepin K.H."/>
            <person name="Johnson M."/>
            <person name="Bhonagiri V."/>
            <person name="Zhang X."/>
            <person name="Suruliraj S."/>
            <person name="Warren W."/>
            <person name="Chinwalla A."/>
            <person name="Mardis E.R."/>
            <person name="Wilson R.K."/>
        </authorList>
    </citation>
    <scope>NUCLEOTIDE SEQUENCE [LARGE SCALE GENOMIC DNA]</scope>
    <source>
        <strain evidence="2">DSM 22608 / JCM 16073 / KCTC 15190 / YIT 12066</strain>
    </source>
</reference>
<sequence length="46" mass="5149">MSYYDTGIDEANRGKKNSNSAMAVCLKKSKEDFIRTENFVILVSAC</sequence>
<dbReference type="HOGENOM" id="CLU_3189844_0_0_6"/>